<dbReference type="EMBL" id="JBHSZH010000005">
    <property type="protein sequence ID" value="MFC7079757.1"/>
    <property type="molecule type" value="Genomic_DNA"/>
</dbReference>
<evidence type="ECO:0000313" key="2">
    <source>
        <dbReference type="EMBL" id="MFC7079757.1"/>
    </source>
</evidence>
<name>A0ABD5WKS6_9EURY</name>
<accession>A0ABD5WKS6</accession>
<dbReference type="Proteomes" id="UP001596407">
    <property type="component" value="Unassembled WGS sequence"/>
</dbReference>
<feature type="compositionally biased region" description="Polar residues" evidence="1">
    <location>
        <begin position="114"/>
        <end position="135"/>
    </location>
</feature>
<dbReference type="AlphaFoldDB" id="A0ABD5WKS6"/>
<dbReference type="RefSeq" id="WP_382209226.1">
    <property type="nucleotide sequence ID" value="NZ_JBHSZH010000005.1"/>
</dbReference>
<reference evidence="2 3" key="1">
    <citation type="journal article" date="2019" name="Int. J. Syst. Evol. Microbiol.">
        <title>The Global Catalogue of Microorganisms (GCM) 10K type strain sequencing project: providing services to taxonomists for standard genome sequencing and annotation.</title>
        <authorList>
            <consortium name="The Broad Institute Genomics Platform"/>
            <consortium name="The Broad Institute Genome Sequencing Center for Infectious Disease"/>
            <person name="Wu L."/>
            <person name="Ma J."/>
        </authorList>
    </citation>
    <scope>NUCLEOTIDE SEQUENCE [LARGE SCALE GENOMIC DNA]</scope>
    <source>
        <strain evidence="2 3">DT72</strain>
    </source>
</reference>
<evidence type="ECO:0000256" key="1">
    <source>
        <dbReference type="SAM" id="MobiDB-lite"/>
    </source>
</evidence>
<organism evidence="2 3">
    <name type="scientific">Halorussus caseinilyticus</name>
    <dbReference type="NCBI Taxonomy" id="3034025"/>
    <lineage>
        <taxon>Archaea</taxon>
        <taxon>Methanobacteriati</taxon>
        <taxon>Methanobacteriota</taxon>
        <taxon>Stenosarchaea group</taxon>
        <taxon>Halobacteria</taxon>
        <taxon>Halobacteriales</taxon>
        <taxon>Haladaptataceae</taxon>
        <taxon>Halorussus</taxon>
    </lineage>
</organism>
<comment type="caution">
    <text evidence="2">The sequence shown here is derived from an EMBL/GenBank/DDBJ whole genome shotgun (WGS) entry which is preliminary data.</text>
</comment>
<gene>
    <name evidence="2" type="ORF">ACFQJ6_05980</name>
</gene>
<keyword evidence="3" id="KW-1185">Reference proteome</keyword>
<protein>
    <submittedName>
        <fullName evidence="2">Uncharacterized protein</fullName>
    </submittedName>
</protein>
<sequence length="146" mass="16108">MASDESDDSHERSDPEKADHYRHGGGTDEIVFAVEDGRVLAIREYPTVAAFERAVGDAEFVGVHEGSRTCRASRRSRAKRRASSQASFDNRFRPGLFCSRIRWVRVSSAGLLPTAQSARATSRMSSSNSPATTRISCRRDGTTKEL</sequence>
<evidence type="ECO:0000313" key="3">
    <source>
        <dbReference type="Proteomes" id="UP001596407"/>
    </source>
</evidence>
<feature type="region of interest" description="Disordered" evidence="1">
    <location>
        <begin position="114"/>
        <end position="146"/>
    </location>
</feature>
<feature type="compositionally biased region" description="Basic and acidic residues" evidence="1">
    <location>
        <begin position="137"/>
        <end position="146"/>
    </location>
</feature>
<proteinExistence type="predicted"/>
<feature type="region of interest" description="Disordered" evidence="1">
    <location>
        <begin position="1"/>
        <end position="26"/>
    </location>
</feature>
<feature type="compositionally biased region" description="Basic and acidic residues" evidence="1">
    <location>
        <begin position="9"/>
        <end position="26"/>
    </location>
</feature>